<proteinExistence type="predicted"/>
<dbReference type="Pfam" id="PF00021">
    <property type="entry name" value="UPAR_LY6"/>
    <property type="match status" value="1"/>
</dbReference>
<dbReference type="CDD" id="cd00117">
    <property type="entry name" value="TFP"/>
    <property type="match status" value="1"/>
</dbReference>
<evidence type="ECO:0000313" key="11">
    <source>
        <dbReference type="Proteomes" id="UP000472267"/>
    </source>
</evidence>
<dbReference type="InterPro" id="IPR016054">
    <property type="entry name" value="LY6_UPA_recep-like"/>
</dbReference>
<evidence type="ECO:0000259" key="9">
    <source>
        <dbReference type="SMART" id="SM00134"/>
    </source>
</evidence>
<feature type="domain" description="UPAR/Ly6" evidence="9">
    <location>
        <begin position="116"/>
        <end position="202"/>
    </location>
</feature>
<keyword evidence="6" id="KW-0472">Membrane</keyword>
<evidence type="ECO:0000256" key="6">
    <source>
        <dbReference type="ARBA" id="ARBA00023136"/>
    </source>
</evidence>
<dbReference type="FunCoup" id="A0A672HWP7">
    <property type="interactions" value="298"/>
</dbReference>
<dbReference type="Gene3D" id="2.10.60.10">
    <property type="entry name" value="CD59"/>
    <property type="match status" value="2"/>
</dbReference>
<dbReference type="PANTHER" id="PTHR20914">
    <property type="entry name" value="LY6/PLAUR DOMAIN-CONTAINING PROTEIN 8"/>
    <property type="match status" value="1"/>
</dbReference>
<dbReference type="OMA" id="GLPCNRT"/>
<evidence type="ECO:0000256" key="8">
    <source>
        <dbReference type="SAM" id="SignalP"/>
    </source>
</evidence>
<keyword evidence="4" id="KW-0964">Secreted</keyword>
<dbReference type="AlphaFoldDB" id="A0A672HWP7"/>
<keyword evidence="3" id="KW-1003">Cell membrane</keyword>
<dbReference type="GO" id="GO:0005886">
    <property type="term" value="C:plasma membrane"/>
    <property type="evidence" value="ECO:0007669"/>
    <property type="project" value="UniProtKB-SubCell"/>
</dbReference>
<dbReference type="Ensembl" id="ENSSFAT00005035041.1">
    <property type="protein sequence ID" value="ENSSFAP00005033776.1"/>
    <property type="gene ID" value="ENSSFAG00005017157.1"/>
</dbReference>
<dbReference type="InterPro" id="IPR050918">
    <property type="entry name" value="CNF-like_PLA2_Inhibitor"/>
</dbReference>
<dbReference type="SMART" id="SM00134">
    <property type="entry name" value="LU"/>
    <property type="match status" value="2"/>
</dbReference>
<feature type="chain" id="PRO_5025552540" description="UPAR/Ly6 domain-containing protein" evidence="8">
    <location>
        <begin position="25"/>
        <end position="211"/>
    </location>
</feature>
<protein>
    <recommendedName>
        <fullName evidence="9">UPAR/Ly6 domain-containing protein</fullName>
    </recommendedName>
</protein>
<evidence type="ECO:0000256" key="2">
    <source>
        <dbReference type="ARBA" id="ARBA00004613"/>
    </source>
</evidence>
<dbReference type="Pfam" id="PF00087">
    <property type="entry name" value="Toxin_TOLIP"/>
    <property type="match status" value="1"/>
</dbReference>
<accession>A0A672HWP7</accession>
<keyword evidence="5 8" id="KW-0732">Signal</keyword>
<evidence type="ECO:0000256" key="3">
    <source>
        <dbReference type="ARBA" id="ARBA00022475"/>
    </source>
</evidence>
<comment type="subcellular location">
    <subcellularLocation>
        <location evidence="1">Cell membrane</location>
    </subcellularLocation>
    <subcellularLocation>
        <location evidence="2">Secreted</location>
    </subcellularLocation>
</comment>
<reference evidence="10" key="1">
    <citation type="submission" date="2019-06" db="EMBL/GenBank/DDBJ databases">
        <authorList>
            <consortium name="Wellcome Sanger Institute Data Sharing"/>
        </authorList>
    </citation>
    <scope>NUCLEOTIDE SEQUENCE [LARGE SCALE GENOMIC DNA]</scope>
</reference>
<sequence length="211" mass="22606">LHRMYQLLLILGVVLLPEGKFCSACYQCSSDDDDSCLTTECSSGSHCAAVRMTSYRGNEVDHMSSIRGCLPSTAQCLQGSFNYGYGRIVYNYRCCSTNLCNNQSAPEASLSPNGKKCFTCDAMGQNCDATLNCLGDEDRCISITVIHEGGMMLRQKGCASQEICETFFTPGSGGPGVEYECCQGDFCNSASSTSAGLLLSVVPLISLVLFS</sequence>
<dbReference type="InParanoid" id="A0A672HWP7"/>
<reference evidence="10" key="2">
    <citation type="submission" date="2025-08" db="UniProtKB">
        <authorList>
            <consortium name="Ensembl"/>
        </authorList>
    </citation>
    <scope>IDENTIFICATION</scope>
</reference>
<keyword evidence="11" id="KW-1185">Reference proteome</keyword>
<organism evidence="10 11">
    <name type="scientific">Salarias fasciatus</name>
    <name type="common">Jewelled blenny</name>
    <name type="synonym">Blennius fasciatus</name>
    <dbReference type="NCBI Taxonomy" id="181472"/>
    <lineage>
        <taxon>Eukaryota</taxon>
        <taxon>Metazoa</taxon>
        <taxon>Chordata</taxon>
        <taxon>Craniata</taxon>
        <taxon>Vertebrata</taxon>
        <taxon>Euteleostomi</taxon>
        <taxon>Actinopterygii</taxon>
        <taxon>Neopterygii</taxon>
        <taxon>Teleostei</taxon>
        <taxon>Neoteleostei</taxon>
        <taxon>Acanthomorphata</taxon>
        <taxon>Ovalentaria</taxon>
        <taxon>Blenniimorphae</taxon>
        <taxon>Blenniiformes</taxon>
        <taxon>Blennioidei</taxon>
        <taxon>Blenniidae</taxon>
        <taxon>Salariinae</taxon>
        <taxon>Salarias</taxon>
    </lineage>
</organism>
<feature type="domain" description="UPAR/Ly6" evidence="9">
    <location>
        <begin position="25"/>
        <end position="111"/>
    </location>
</feature>
<name>A0A672HWP7_SALFA</name>
<dbReference type="InterPro" id="IPR035076">
    <property type="entry name" value="Toxin/TOLIP"/>
</dbReference>
<evidence type="ECO:0000256" key="1">
    <source>
        <dbReference type="ARBA" id="ARBA00004236"/>
    </source>
</evidence>
<evidence type="ECO:0000256" key="7">
    <source>
        <dbReference type="ARBA" id="ARBA00023180"/>
    </source>
</evidence>
<keyword evidence="7" id="KW-0325">Glycoprotein</keyword>
<dbReference type="Proteomes" id="UP000472267">
    <property type="component" value="Chromosome 11"/>
</dbReference>
<evidence type="ECO:0000313" key="10">
    <source>
        <dbReference type="Ensembl" id="ENSSFAP00005033776.1"/>
    </source>
</evidence>
<feature type="signal peptide" evidence="8">
    <location>
        <begin position="1"/>
        <end position="24"/>
    </location>
</feature>
<dbReference type="PANTHER" id="PTHR20914:SF9">
    <property type="entry name" value="COILED, ISOFORM A"/>
    <property type="match status" value="1"/>
</dbReference>
<evidence type="ECO:0000256" key="5">
    <source>
        <dbReference type="ARBA" id="ARBA00022729"/>
    </source>
</evidence>
<dbReference type="GO" id="GO:0005576">
    <property type="term" value="C:extracellular region"/>
    <property type="evidence" value="ECO:0007669"/>
    <property type="project" value="UniProtKB-SubCell"/>
</dbReference>
<dbReference type="SUPFAM" id="SSF57302">
    <property type="entry name" value="Snake toxin-like"/>
    <property type="match status" value="2"/>
</dbReference>
<evidence type="ECO:0000256" key="4">
    <source>
        <dbReference type="ARBA" id="ARBA00022525"/>
    </source>
</evidence>
<dbReference type="InterPro" id="IPR045860">
    <property type="entry name" value="Snake_toxin-like_sf"/>
</dbReference>
<reference evidence="10" key="3">
    <citation type="submission" date="2025-09" db="UniProtKB">
        <authorList>
            <consortium name="Ensembl"/>
        </authorList>
    </citation>
    <scope>IDENTIFICATION</scope>
</reference>